<dbReference type="Pfam" id="PF07696">
    <property type="entry name" value="7TMR-DISMED2"/>
    <property type="match status" value="1"/>
</dbReference>
<evidence type="ECO:0000256" key="2">
    <source>
        <dbReference type="SAM" id="Phobius"/>
    </source>
</evidence>
<keyword evidence="2" id="KW-0472">Membrane</keyword>
<reference evidence="5" key="1">
    <citation type="submission" date="2022-08" db="EMBL/GenBank/DDBJ databases">
        <title>Draft genome sequence of Lysinibacillus sp. strain KH24.</title>
        <authorList>
            <person name="Kanbe H."/>
            <person name="Itoh H."/>
        </authorList>
    </citation>
    <scope>NUCLEOTIDE SEQUENCE</scope>
    <source>
        <strain evidence="5">KH24</strain>
    </source>
</reference>
<evidence type="ECO:0000259" key="4">
    <source>
        <dbReference type="PROSITE" id="PS50887"/>
    </source>
</evidence>
<dbReference type="InterPro" id="IPR029787">
    <property type="entry name" value="Nucleotide_cyclase"/>
</dbReference>
<gene>
    <name evidence="5" type="ORF">LYSBPC_01630</name>
</gene>
<evidence type="ECO:0000313" key="5">
    <source>
        <dbReference type="EMBL" id="GLC87036.1"/>
    </source>
</evidence>
<dbReference type="InterPro" id="IPR011622">
    <property type="entry name" value="7TMR_DISM_rcpt_extracell_dom2"/>
</dbReference>
<dbReference type="SMART" id="SM00267">
    <property type="entry name" value="GGDEF"/>
    <property type="match status" value="1"/>
</dbReference>
<dbReference type="RefSeq" id="WP_264986773.1">
    <property type="nucleotide sequence ID" value="NZ_BRZA01000001.1"/>
</dbReference>
<dbReference type="EMBL" id="BRZA01000001">
    <property type="protein sequence ID" value="GLC87036.1"/>
    <property type="molecule type" value="Genomic_DNA"/>
</dbReference>
<evidence type="ECO:0000313" key="6">
    <source>
        <dbReference type="Proteomes" id="UP001065593"/>
    </source>
</evidence>
<dbReference type="Gene3D" id="2.60.40.2380">
    <property type="match status" value="1"/>
</dbReference>
<dbReference type="NCBIfam" id="TIGR00254">
    <property type="entry name" value="GGDEF"/>
    <property type="match status" value="1"/>
</dbReference>
<protein>
    <recommendedName>
        <fullName evidence="4">GGDEF domain-containing protein</fullName>
    </recommendedName>
</protein>
<keyword evidence="6" id="KW-1185">Reference proteome</keyword>
<keyword evidence="3" id="KW-0732">Signal</keyword>
<dbReference type="Gene3D" id="3.30.70.270">
    <property type="match status" value="1"/>
</dbReference>
<dbReference type="InterPro" id="IPR043128">
    <property type="entry name" value="Rev_trsase/Diguanyl_cyclase"/>
</dbReference>
<organism evidence="5 6">
    <name type="scientific">Lysinibacillus piscis</name>
    <dbReference type="NCBI Taxonomy" id="2518931"/>
    <lineage>
        <taxon>Bacteria</taxon>
        <taxon>Bacillati</taxon>
        <taxon>Bacillota</taxon>
        <taxon>Bacilli</taxon>
        <taxon>Bacillales</taxon>
        <taxon>Bacillaceae</taxon>
        <taxon>Lysinibacillus</taxon>
    </lineage>
</organism>
<feature type="transmembrane region" description="Helical" evidence="2">
    <location>
        <begin position="216"/>
        <end position="236"/>
    </location>
</feature>
<feature type="transmembrane region" description="Helical" evidence="2">
    <location>
        <begin position="344"/>
        <end position="364"/>
    </location>
</feature>
<keyword evidence="2" id="KW-1133">Transmembrane helix</keyword>
<dbReference type="Pfam" id="PF07695">
    <property type="entry name" value="7TMR-DISM_7TM"/>
    <property type="match status" value="1"/>
</dbReference>
<comment type="caution">
    <text evidence="5">The sequence shown here is derived from an EMBL/GenBank/DDBJ whole genome shotgun (WGS) entry which is preliminary data.</text>
</comment>
<feature type="transmembrane region" description="Helical" evidence="2">
    <location>
        <begin position="188"/>
        <end position="209"/>
    </location>
</feature>
<dbReference type="Proteomes" id="UP001065593">
    <property type="component" value="Unassembled WGS sequence"/>
</dbReference>
<dbReference type="CDD" id="cd01949">
    <property type="entry name" value="GGDEF"/>
    <property type="match status" value="1"/>
</dbReference>
<dbReference type="SUPFAM" id="SSF55073">
    <property type="entry name" value="Nucleotide cyclase"/>
    <property type="match status" value="1"/>
</dbReference>
<keyword evidence="2" id="KW-0812">Transmembrane</keyword>
<feature type="transmembrane region" description="Helical" evidence="2">
    <location>
        <begin position="248"/>
        <end position="268"/>
    </location>
</feature>
<proteinExistence type="predicted"/>
<dbReference type="InterPro" id="IPR011623">
    <property type="entry name" value="7TMR_DISM_rcpt_extracell_dom1"/>
</dbReference>
<dbReference type="PANTHER" id="PTHR45138">
    <property type="entry name" value="REGULATORY COMPONENTS OF SENSORY TRANSDUCTION SYSTEM"/>
    <property type="match status" value="1"/>
</dbReference>
<dbReference type="Pfam" id="PF00990">
    <property type="entry name" value="GGDEF"/>
    <property type="match status" value="1"/>
</dbReference>
<feature type="chain" id="PRO_5045945415" description="GGDEF domain-containing protein" evidence="3">
    <location>
        <begin position="34"/>
        <end position="597"/>
    </location>
</feature>
<sequence length="597" mass="69141">MHRNHLIKNNLLICLFILLLFCLLIMPSFSVRATEQSDAIVLGKHYDILRDSSKTITIEGIINGTHADAFTASEEDYLLFWHTDDTIWLRLSTENLLQKEQKYWIEVIDKLDKIEMFFVKQDGSYHVEKRGIANLSTQKIQFRSNLFSITDPSIKEIYIKLDGGLPLSMISYLYTEDGFINKVISYKYFSGIFYGFLFALLIYNLFLYFSLKERAYFYYVLYTFSFILYQATMNSLDIELAGQLFPKWFFMKSLVISVDFLLLCMLLFSMEFLELKKYLPRFYQVSKLLIGVIFVSFIVALFVSSVEAVNDFATVLSIFVLSFLWLSGLLVWLKGHKMARFYMIGWTVLLSSVIIQALSFLSIIPFHPNIFEHIPAIGAMFESILLSLALADKINLIKQEHHTMQKTLNDMLESKVQARTQQLEQAKMELEKLANTDRLTQIANRVRLDTILEQQFELAIQHHTPFSIILLDIDNFKAVNDEFGHQIGDTVLIEVAKLLTNVIRTQDTVGRWGGEEFLVICPQTSLEEALQLAEKLRQQLGNHVFPVVQHKTSSFGVTCYQEKDTLHTLLSRCDVALYQAKKNGRNRVEFRQEQQLS</sequence>
<evidence type="ECO:0000256" key="3">
    <source>
        <dbReference type="SAM" id="SignalP"/>
    </source>
</evidence>
<feature type="domain" description="GGDEF" evidence="4">
    <location>
        <begin position="464"/>
        <end position="593"/>
    </location>
</feature>
<dbReference type="PROSITE" id="PS50887">
    <property type="entry name" value="GGDEF"/>
    <property type="match status" value="1"/>
</dbReference>
<feature type="coiled-coil region" evidence="1">
    <location>
        <begin position="409"/>
        <end position="436"/>
    </location>
</feature>
<dbReference type="InterPro" id="IPR000160">
    <property type="entry name" value="GGDEF_dom"/>
</dbReference>
<evidence type="ECO:0000256" key="1">
    <source>
        <dbReference type="SAM" id="Coils"/>
    </source>
</evidence>
<accession>A0ABQ5NG75</accession>
<feature type="transmembrane region" description="Helical" evidence="2">
    <location>
        <begin position="312"/>
        <end position="332"/>
    </location>
</feature>
<dbReference type="InterPro" id="IPR050469">
    <property type="entry name" value="Diguanylate_Cyclase"/>
</dbReference>
<feature type="signal peptide" evidence="3">
    <location>
        <begin position="1"/>
        <end position="33"/>
    </location>
</feature>
<dbReference type="PANTHER" id="PTHR45138:SF9">
    <property type="entry name" value="DIGUANYLATE CYCLASE DGCM-RELATED"/>
    <property type="match status" value="1"/>
</dbReference>
<feature type="transmembrane region" description="Helical" evidence="2">
    <location>
        <begin position="288"/>
        <end position="306"/>
    </location>
</feature>
<name>A0ABQ5NG75_9BACI</name>
<keyword evidence="1" id="KW-0175">Coiled coil</keyword>